<evidence type="ECO:0000256" key="2">
    <source>
        <dbReference type="ARBA" id="ARBA00022980"/>
    </source>
</evidence>
<name>A0A0F9T8N1_9ZZZZ</name>
<keyword evidence="3" id="KW-0687">Ribonucleoprotein</keyword>
<dbReference type="NCBIfam" id="NF001099">
    <property type="entry name" value="PRK00132.1"/>
    <property type="match status" value="1"/>
</dbReference>
<evidence type="ECO:0000313" key="4">
    <source>
        <dbReference type="EMBL" id="KKN45316.1"/>
    </source>
</evidence>
<organism evidence="4">
    <name type="scientific">marine sediment metagenome</name>
    <dbReference type="NCBI Taxonomy" id="412755"/>
    <lineage>
        <taxon>unclassified sequences</taxon>
        <taxon>metagenomes</taxon>
        <taxon>ecological metagenomes</taxon>
    </lineage>
</organism>
<dbReference type="HAMAP" id="MF_00532_B">
    <property type="entry name" value="Ribosomal_uS9_B"/>
    <property type="match status" value="1"/>
</dbReference>
<dbReference type="Pfam" id="PF00380">
    <property type="entry name" value="Ribosomal_S9"/>
    <property type="match status" value="1"/>
</dbReference>
<dbReference type="GO" id="GO:0022627">
    <property type="term" value="C:cytosolic small ribosomal subunit"/>
    <property type="evidence" value="ECO:0007669"/>
    <property type="project" value="TreeGrafter"/>
</dbReference>
<dbReference type="InterPro" id="IPR014721">
    <property type="entry name" value="Ribsml_uS5_D2-typ_fold_subgr"/>
</dbReference>
<dbReference type="Gene3D" id="3.30.230.10">
    <property type="match status" value="1"/>
</dbReference>
<gene>
    <name evidence="4" type="ORF">LCGC14_0684260</name>
</gene>
<dbReference type="SUPFAM" id="SSF54211">
    <property type="entry name" value="Ribosomal protein S5 domain 2-like"/>
    <property type="match status" value="1"/>
</dbReference>
<dbReference type="AlphaFoldDB" id="A0A0F9T8N1"/>
<evidence type="ECO:0000256" key="3">
    <source>
        <dbReference type="ARBA" id="ARBA00023274"/>
    </source>
</evidence>
<dbReference type="PANTHER" id="PTHR21569:SF1">
    <property type="entry name" value="SMALL RIBOSOMAL SUBUNIT PROTEIN US9M"/>
    <property type="match status" value="1"/>
</dbReference>
<comment type="caution">
    <text evidence="4">The sequence shown here is derived from an EMBL/GenBank/DDBJ whole genome shotgun (WGS) entry which is preliminary data.</text>
</comment>
<evidence type="ECO:0008006" key="5">
    <source>
        <dbReference type="Google" id="ProtNLM"/>
    </source>
</evidence>
<dbReference type="InterPro" id="IPR000754">
    <property type="entry name" value="Ribosomal_uS9"/>
</dbReference>
<dbReference type="EMBL" id="LAZR01001397">
    <property type="protein sequence ID" value="KKN45316.1"/>
    <property type="molecule type" value="Genomic_DNA"/>
</dbReference>
<dbReference type="PROSITE" id="PS00360">
    <property type="entry name" value="RIBOSOMAL_S9"/>
    <property type="match status" value="1"/>
</dbReference>
<dbReference type="GO" id="GO:0003735">
    <property type="term" value="F:structural constituent of ribosome"/>
    <property type="evidence" value="ECO:0007669"/>
    <property type="project" value="InterPro"/>
</dbReference>
<dbReference type="InterPro" id="IPR020574">
    <property type="entry name" value="Ribosomal_uS9_CS"/>
</dbReference>
<dbReference type="InterPro" id="IPR023035">
    <property type="entry name" value="Ribosomal_uS9_bac/plastid"/>
</dbReference>
<evidence type="ECO:0000256" key="1">
    <source>
        <dbReference type="ARBA" id="ARBA00005251"/>
    </source>
</evidence>
<accession>A0A0F9T8N1</accession>
<reference evidence="4" key="1">
    <citation type="journal article" date="2015" name="Nature">
        <title>Complex archaea that bridge the gap between prokaryotes and eukaryotes.</title>
        <authorList>
            <person name="Spang A."/>
            <person name="Saw J.H."/>
            <person name="Jorgensen S.L."/>
            <person name="Zaremba-Niedzwiedzka K."/>
            <person name="Martijn J."/>
            <person name="Lind A.E."/>
            <person name="van Eijk R."/>
            <person name="Schleper C."/>
            <person name="Guy L."/>
            <person name="Ettema T.J."/>
        </authorList>
    </citation>
    <scope>NUCLEOTIDE SEQUENCE</scope>
</reference>
<dbReference type="GO" id="GO:0003723">
    <property type="term" value="F:RNA binding"/>
    <property type="evidence" value="ECO:0007669"/>
    <property type="project" value="TreeGrafter"/>
</dbReference>
<proteinExistence type="inferred from homology"/>
<dbReference type="FunFam" id="3.30.230.10:FF:000001">
    <property type="entry name" value="30S ribosomal protein S9"/>
    <property type="match status" value="1"/>
</dbReference>
<dbReference type="GO" id="GO:0006412">
    <property type="term" value="P:translation"/>
    <property type="evidence" value="ECO:0007669"/>
    <property type="project" value="InterPro"/>
</dbReference>
<dbReference type="InterPro" id="IPR020568">
    <property type="entry name" value="Ribosomal_Su5_D2-typ_SF"/>
</dbReference>
<sequence length="134" mass="15480">MSLIQYYGTGKRKTSVARVFLRPGKGDITLYVNKRPRQFTEYFYMQSQTHTINQPLRLTETENKFDIFIRVNGGGLTGQAEAIRLGISRALIEFNKELRPNLKGAGFLTRDARIKERKKYGLLGARKAPQYHKR</sequence>
<dbReference type="PANTHER" id="PTHR21569">
    <property type="entry name" value="RIBOSOMAL PROTEIN S9"/>
    <property type="match status" value="1"/>
</dbReference>
<keyword evidence="2" id="KW-0689">Ribosomal protein</keyword>
<protein>
    <recommendedName>
        <fullName evidence="5">30S ribosomal protein S9</fullName>
    </recommendedName>
</protein>
<comment type="similarity">
    <text evidence="1">Belongs to the universal ribosomal protein uS9 family.</text>
</comment>